<dbReference type="Proteomes" id="UP000327468">
    <property type="component" value="Chromosome 15"/>
</dbReference>
<proteinExistence type="predicted"/>
<accession>A0A5N5M3H0</accession>
<feature type="compositionally biased region" description="Polar residues" evidence="2">
    <location>
        <begin position="171"/>
        <end position="183"/>
    </location>
</feature>
<evidence type="ECO:0008006" key="5">
    <source>
        <dbReference type="Google" id="ProtNLM"/>
    </source>
</evidence>
<feature type="compositionally biased region" description="Polar residues" evidence="2">
    <location>
        <begin position="353"/>
        <end position="363"/>
    </location>
</feature>
<evidence type="ECO:0000313" key="3">
    <source>
        <dbReference type="EMBL" id="KAB5548806.1"/>
    </source>
</evidence>
<protein>
    <recommendedName>
        <fullName evidence="5">SH2 domain-containing protein</fullName>
    </recommendedName>
</protein>
<dbReference type="EMBL" id="VFJC01000016">
    <property type="protein sequence ID" value="KAB5548806.1"/>
    <property type="molecule type" value="Genomic_DNA"/>
</dbReference>
<dbReference type="AlphaFoldDB" id="A0A5N5M3H0"/>
<comment type="caution">
    <text evidence="3">The sequence shown here is derived from an EMBL/GenBank/DDBJ whole genome shotgun (WGS) entry which is preliminary data.</text>
</comment>
<feature type="region of interest" description="Disordered" evidence="2">
    <location>
        <begin position="227"/>
        <end position="263"/>
    </location>
</feature>
<evidence type="ECO:0000313" key="4">
    <source>
        <dbReference type="Proteomes" id="UP000327468"/>
    </source>
</evidence>
<feature type="region of interest" description="Disordered" evidence="2">
    <location>
        <begin position="353"/>
        <end position="386"/>
    </location>
</feature>
<keyword evidence="4" id="KW-1185">Reference proteome</keyword>
<feature type="compositionally biased region" description="Basic and acidic residues" evidence="2">
    <location>
        <begin position="40"/>
        <end position="53"/>
    </location>
</feature>
<evidence type="ECO:0000256" key="2">
    <source>
        <dbReference type="SAM" id="MobiDB-lite"/>
    </source>
</evidence>
<evidence type="ECO:0000256" key="1">
    <source>
        <dbReference type="ARBA" id="ARBA00022999"/>
    </source>
</evidence>
<feature type="compositionally biased region" description="Polar residues" evidence="2">
    <location>
        <begin position="103"/>
        <end position="126"/>
    </location>
</feature>
<feature type="region of interest" description="Disordered" evidence="2">
    <location>
        <begin position="164"/>
        <end position="183"/>
    </location>
</feature>
<feature type="compositionally biased region" description="Acidic residues" evidence="2">
    <location>
        <begin position="253"/>
        <end position="263"/>
    </location>
</feature>
<sequence>MLQQILKEMYIDPDVLDALNEEQKKTLFLKMRQEQVRRWKEREEKLEREEPRKPKPRPAHSKSVSWLLGCDGDVQVIVIGEMDEFKSSKILRSGLGERKAASLRNNSHNQEASLKSNLVSRTSTEPVRSGRENLPPKTLSGVQLNLRVTFLLLSLIWDRAVGQRDGLSPQGEPSTAQQPNKSQPLLRQIRFCAAGFGSTPREQLREVKALRRYDLCLRLDENSEEVRTLPPPQVSACEQKPASPVESVKETKEEDDTECPEDDTLSLSSICYRPHLMSASVLHSLAPQDTQQKTTPLSITSRLCSVEASEPRISRGRDFRVMSASKRIESGVGGENHVGRGRVAELMKTFSVSNDSTCSQPPLRSNKPPVPNKPSHLQHLPSNSFR</sequence>
<keyword evidence="1" id="KW-0727">SH2 domain</keyword>
<organism evidence="3 4">
    <name type="scientific">Pangasianodon hypophthalmus</name>
    <name type="common">Striped catfish</name>
    <name type="synonym">Helicophagus hypophthalmus</name>
    <dbReference type="NCBI Taxonomy" id="310915"/>
    <lineage>
        <taxon>Eukaryota</taxon>
        <taxon>Metazoa</taxon>
        <taxon>Chordata</taxon>
        <taxon>Craniata</taxon>
        <taxon>Vertebrata</taxon>
        <taxon>Euteleostomi</taxon>
        <taxon>Actinopterygii</taxon>
        <taxon>Neopterygii</taxon>
        <taxon>Teleostei</taxon>
        <taxon>Ostariophysi</taxon>
        <taxon>Siluriformes</taxon>
        <taxon>Pangasiidae</taxon>
        <taxon>Pangasianodon</taxon>
    </lineage>
</organism>
<dbReference type="GO" id="GO:0005737">
    <property type="term" value="C:cytoplasm"/>
    <property type="evidence" value="ECO:0007669"/>
    <property type="project" value="TreeGrafter"/>
</dbReference>
<feature type="region of interest" description="Disordered" evidence="2">
    <location>
        <begin position="40"/>
        <end position="64"/>
    </location>
</feature>
<reference evidence="3 4" key="1">
    <citation type="submission" date="2019-06" db="EMBL/GenBank/DDBJ databases">
        <title>A chromosome-scale genome assembly of the striped catfish, Pangasianodon hypophthalmus.</title>
        <authorList>
            <person name="Wen M."/>
            <person name="Zahm M."/>
            <person name="Roques C."/>
            <person name="Cabau C."/>
            <person name="Klopp C."/>
            <person name="Donnadieu C."/>
            <person name="Jouanno E."/>
            <person name="Avarre J.-C."/>
            <person name="Campet M."/>
            <person name="Ha T.T.T."/>
            <person name="Dugue R."/>
            <person name="Lampietro C."/>
            <person name="Louis A."/>
            <person name="Herpin A."/>
            <person name="Echchiki A."/>
            <person name="Berthelot C."/>
            <person name="Parey E."/>
            <person name="Roest-Crollius H."/>
            <person name="Braasch I."/>
            <person name="Postlethwait J."/>
            <person name="Bobe J."/>
            <person name="Montfort J."/>
            <person name="Bouchez O."/>
            <person name="Begum T."/>
            <person name="Schartl M."/>
            <person name="Guiguen Y."/>
        </authorList>
    </citation>
    <scope>NUCLEOTIDE SEQUENCE [LARGE SCALE GENOMIC DNA]</scope>
    <source>
        <strain evidence="3 4">Indonesia</strain>
        <tissue evidence="3">Blood</tissue>
    </source>
</reference>
<feature type="region of interest" description="Disordered" evidence="2">
    <location>
        <begin position="101"/>
        <end position="136"/>
    </location>
</feature>
<dbReference type="PANTHER" id="PTHR14388">
    <property type="entry name" value="T CELL-SPECIFIC ADAPTER PROTEIN TSAD"/>
    <property type="match status" value="1"/>
</dbReference>
<gene>
    <name evidence="3" type="ORF">PHYPO_G00059850</name>
</gene>
<dbReference type="PANTHER" id="PTHR14388:SF5">
    <property type="entry name" value="SH2 DOMAIN-CONTAINING PROTEIN 4A"/>
    <property type="match status" value="1"/>
</dbReference>
<name>A0A5N5M3H0_PANHP</name>